<keyword evidence="5" id="KW-0325">Glycoprotein</keyword>
<feature type="chain" id="PRO_5041676372" description="Soluble interferon alpha/beta receptor OPG204" evidence="11">
    <location>
        <begin position="21"/>
        <end position="136"/>
    </location>
</feature>
<dbReference type="InterPro" id="IPR013783">
    <property type="entry name" value="Ig-like_fold"/>
</dbReference>
<dbReference type="InterPro" id="IPR007110">
    <property type="entry name" value="Ig-like_dom"/>
</dbReference>
<dbReference type="Proteomes" id="UP001187415">
    <property type="component" value="Unassembled WGS sequence"/>
</dbReference>
<keyword evidence="3" id="KW-1114">Inhibition of host interferon signaling pathway by virus</keyword>
<dbReference type="Gene3D" id="2.60.40.10">
    <property type="entry name" value="Immunoglobulins"/>
    <property type="match status" value="1"/>
</dbReference>
<evidence type="ECO:0000256" key="3">
    <source>
        <dbReference type="ARBA" id="ARBA00022830"/>
    </source>
</evidence>
<evidence type="ECO:0000256" key="2">
    <source>
        <dbReference type="ARBA" id="ARBA00022632"/>
    </source>
</evidence>
<dbReference type="InterPro" id="IPR015621">
    <property type="entry name" value="IL-1_rcpt_fam"/>
</dbReference>
<comment type="caution">
    <text evidence="13">The sequence shown here is derived from an EMBL/GenBank/DDBJ whole genome shotgun (WGS) entry which is preliminary data.</text>
</comment>
<evidence type="ECO:0000313" key="13">
    <source>
        <dbReference type="EMBL" id="KAK2828497.1"/>
    </source>
</evidence>
<keyword evidence="7" id="KW-0393">Immunoglobulin domain</keyword>
<evidence type="ECO:0000256" key="10">
    <source>
        <dbReference type="ARBA" id="ARBA00045444"/>
    </source>
</evidence>
<dbReference type="InterPro" id="IPR036179">
    <property type="entry name" value="Ig-like_dom_sf"/>
</dbReference>
<evidence type="ECO:0000256" key="8">
    <source>
        <dbReference type="ARBA" id="ARBA00038761"/>
    </source>
</evidence>
<dbReference type="SMART" id="SM00409">
    <property type="entry name" value="IG"/>
    <property type="match status" value="1"/>
</dbReference>
<evidence type="ECO:0000256" key="9">
    <source>
        <dbReference type="ARBA" id="ARBA00041012"/>
    </source>
</evidence>
<keyword evidence="2" id="KW-1090">Inhibition of host innate immune response by virus</keyword>
<evidence type="ECO:0000256" key="11">
    <source>
        <dbReference type="SAM" id="SignalP"/>
    </source>
</evidence>
<evidence type="ECO:0000256" key="4">
    <source>
        <dbReference type="ARBA" id="ARBA00023157"/>
    </source>
</evidence>
<keyword evidence="2" id="KW-0899">Viral immunoevasion</keyword>
<dbReference type="InterPro" id="IPR055139">
    <property type="entry name" value="IL18BP-like_dom"/>
</dbReference>
<comment type="subunit">
    <text evidence="8">Interacts with host IFNA1.</text>
</comment>
<keyword evidence="14" id="KW-1185">Reference proteome</keyword>
<evidence type="ECO:0000256" key="6">
    <source>
        <dbReference type="ARBA" id="ARBA00023258"/>
    </source>
</evidence>
<name>A0AA88M3E3_CHASR</name>
<proteinExistence type="predicted"/>
<feature type="domain" description="Ig-like" evidence="12">
    <location>
        <begin position="29"/>
        <end position="132"/>
    </location>
</feature>
<keyword evidence="4" id="KW-1015">Disulfide bond</keyword>
<evidence type="ECO:0000256" key="7">
    <source>
        <dbReference type="ARBA" id="ARBA00023319"/>
    </source>
</evidence>
<dbReference type="PANTHER" id="PTHR11890">
    <property type="entry name" value="INTERLEUKIN-1 RECEPTOR FAMILY MEMBER"/>
    <property type="match status" value="1"/>
</dbReference>
<keyword evidence="1" id="KW-0244">Early protein</keyword>
<feature type="signal peptide" evidence="11">
    <location>
        <begin position="1"/>
        <end position="20"/>
    </location>
</feature>
<dbReference type="SUPFAM" id="SSF48726">
    <property type="entry name" value="Immunoglobulin"/>
    <property type="match status" value="1"/>
</dbReference>
<dbReference type="AlphaFoldDB" id="A0AA88M3E3"/>
<dbReference type="Pfam" id="PF22009">
    <property type="entry name" value="YLDV-IL18BP-like"/>
    <property type="match status" value="1"/>
</dbReference>
<comment type="function">
    <text evidence="10">Counteracts the antiviral effects of host IFN-alpha/beta and key IFN-inducible proteins involved in viral RNA degradation suxh as host OAS1. Acts as a soluble IFN-alpha receptor and thus inhibits the interaction between host IFN-alpha and its receptor.</text>
</comment>
<evidence type="ECO:0000313" key="14">
    <source>
        <dbReference type="Proteomes" id="UP001187415"/>
    </source>
</evidence>
<dbReference type="PANTHER" id="PTHR11890:SF44">
    <property type="entry name" value="X-LINKED INTERLEUKIN-1 RECEPTOR ACCESSORY PROTEIN-LIKE 2"/>
    <property type="match status" value="1"/>
</dbReference>
<keyword evidence="2" id="KW-0945">Host-virus interaction</keyword>
<dbReference type="PROSITE" id="PS50835">
    <property type="entry name" value="IG_LIKE"/>
    <property type="match status" value="1"/>
</dbReference>
<evidence type="ECO:0000256" key="5">
    <source>
        <dbReference type="ARBA" id="ARBA00023180"/>
    </source>
</evidence>
<reference evidence="13" key="1">
    <citation type="submission" date="2023-07" db="EMBL/GenBank/DDBJ databases">
        <title>Chromosome-level Genome Assembly of Striped Snakehead (Channa striata).</title>
        <authorList>
            <person name="Liu H."/>
        </authorList>
    </citation>
    <scope>NUCLEOTIDE SEQUENCE</scope>
    <source>
        <strain evidence="13">Gz</strain>
        <tissue evidence="13">Muscle</tissue>
    </source>
</reference>
<dbReference type="InterPro" id="IPR003599">
    <property type="entry name" value="Ig_sub"/>
</dbReference>
<keyword evidence="11" id="KW-0732">Signal</keyword>
<keyword evidence="6" id="KW-0922">Interferon antiviral system evasion</keyword>
<organism evidence="13 14">
    <name type="scientific">Channa striata</name>
    <name type="common">Snakehead murrel</name>
    <name type="synonym">Ophicephalus striatus</name>
    <dbReference type="NCBI Taxonomy" id="64152"/>
    <lineage>
        <taxon>Eukaryota</taxon>
        <taxon>Metazoa</taxon>
        <taxon>Chordata</taxon>
        <taxon>Craniata</taxon>
        <taxon>Vertebrata</taxon>
        <taxon>Euteleostomi</taxon>
        <taxon>Actinopterygii</taxon>
        <taxon>Neopterygii</taxon>
        <taxon>Teleostei</taxon>
        <taxon>Neoteleostei</taxon>
        <taxon>Acanthomorphata</taxon>
        <taxon>Anabantaria</taxon>
        <taxon>Anabantiformes</taxon>
        <taxon>Channoidei</taxon>
        <taxon>Channidae</taxon>
        <taxon>Channa</taxon>
    </lineage>
</organism>
<evidence type="ECO:0000256" key="1">
    <source>
        <dbReference type="ARBA" id="ARBA00022518"/>
    </source>
</evidence>
<accession>A0AA88M3E3</accession>
<dbReference type="EMBL" id="JAUPFM010000015">
    <property type="protein sequence ID" value="KAK2828497.1"/>
    <property type="molecule type" value="Genomic_DNA"/>
</dbReference>
<sequence length="136" mass="14737">MKVLSVVKALGFLNLLFAEGFPVSEDGSPEIIGRDKVQIKTHPGETLVLHCDALTNSEDGVVLIYWLINGSFPDEVSSSDRIVESERSTLDEGPILQSSLLLKTVTSEDLKSTFTCIVTSSAGMAQKHITLTTRIS</sequence>
<protein>
    <recommendedName>
        <fullName evidence="9">Soluble interferon alpha/beta receptor OPG204</fullName>
    </recommendedName>
</protein>
<evidence type="ECO:0000259" key="12">
    <source>
        <dbReference type="PROSITE" id="PS50835"/>
    </source>
</evidence>
<gene>
    <name evidence="13" type="ORF">Q5P01_019531</name>
</gene>